<dbReference type="Pfam" id="PF13738">
    <property type="entry name" value="Pyr_redox_3"/>
    <property type="match status" value="1"/>
</dbReference>
<name>A0ABQ2KGD0_9NOCA</name>
<dbReference type="Gene3D" id="3.50.50.60">
    <property type="entry name" value="FAD/NAD(P)-binding domain"/>
    <property type="match status" value="3"/>
</dbReference>
<comment type="cofactor">
    <cofactor evidence="1">
        <name>FAD</name>
        <dbReference type="ChEBI" id="CHEBI:57692"/>
    </cofactor>
</comment>
<evidence type="ECO:0008006" key="6">
    <source>
        <dbReference type="Google" id="ProtNLM"/>
    </source>
</evidence>
<evidence type="ECO:0000256" key="1">
    <source>
        <dbReference type="ARBA" id="ARBA00001974"/>
    </source>
</evidence>
<comment type="caution">
    <text evidence="4">The sequence shown here is derived from an EMBL/GenBank/DDBJ whole genome shotgun (WGS) entry which is preliminary data.</text>
</comment>
<proteinExistence type="inferred from homology"/>
<dbReference type="PANTHER" id="PTHR43872:SF1">
    <property type="entry name" value="MONOOXYGENASE, PUTATIVE (AFU_ORTHOLOGUE AFUA_8G02570)-RELATED"/>
    <property type="match status" value="1"/>
</dbReference>
<keyword evidence="3" id="KW-0503">Monooxygenase</keyword>
<dbReference type="PRINTS" id="PR00411">
    <property type="entry name" value="PNDRDTASEI"/>
</dbReference>
<evidence type="ECO:0000256" key="2">
    <source>
        <dbReference type="ARBA" id="ARBA00010139"/>
    </source>
</evidence>
<dbReference type="PANTHER" id="PTHR43872">
    <property type="entry name" value="MONOOXYGENASE, PUTATIVE (AFU_ORTHOLOGUE AFUA_8G02570)-RELATED"/>
    <property type="match status" value="1"/>
</dbReference>
<accession>A0ABQ2KGD0</accession>
<reference evidence="5" key="1">
    <citation type="journal article" date="2019" name="Int. J. Syst. Evol. Microbiol.">
        <title>The Global Catalogue of Microorganisms (GCM) 10K type strain sequencing project: providing services to taxonomists for standard genome sequencing and annotation.</title>
        <authorList>
            <consortium name="The Broad Institute Genomics Platform"/>
            <consortium name="The Broad Institute Genome Sequencing Center for Infectious Disease"/>
            <person name="Wu L."/>
            <person name="Ma J."/>
        </authorList>
    </citation>
    <scope>NUCLEOTIDE SEQUENCE [LARGE SCALE GENOMIC DNA]</scope>
    <source>
        <strain evidence="5">CGMCC 4.7329</strain>
    </source>
</reference>
<evidence type="ECO:0000256" key="3">
    <source>
        <dbReference type="ARBA" id="ARBA00023033"/>
    </source>
</evidence>
<dbReference type="RefSeq" id="WP_189027712.1">
    <property type="nucleotide sequence ID" value="NZ_BMNE01000003.1"/>
</dbReference>
<evidence type="ECO:0000313" key="4">
    <source>
        <dbReference type="EMBL" id="GGN78633.1"/>
    </source>
</evidence>
<gene>
    <name evidence="4" type="ORF">GCM10011610_26400</name>
</gene>
<dbReference type="Proteomes" id="UP000658127">
    <property type="component" value="Unassembled WGS sequence"/>
</dbReference>
<protein>
    <recommendedName>
        <fullName evidence="6">FAD-containing monooxygenase EthA</fullName>
    </recommendedName>
</protein>
<dbReference type="InterPro" id="IPR051820">
    <property type="entry name" value="FAD-binding_MO"/>
</dbReference>
<comment type="similarity">
    <text evidence="2">Belongs to the FAD-binding monooxygenase family.</text>
</comment>
<dbReference type="SUPFAM" id="SSF51905">
    <property type="entry name" value="FAD/NAD(P)-binding domain"/>
    <property type="match status" value="2"/>
</dbReference>
<keyword evidence="5" id="KW-1185">Reference proteome</keyword>
<dbReference type="InterPro" id="IPR036188">
    <property type="entry name" value="FAD/NAD-bd_sf"/>
</dbReference>
<keyword evidence="3" id="KW-0560">Oxidoreductase</keyword>
<sequence length="485" mass="53899">MKTPTRETSFDVVIVGAGISGIAAAVQLQQDCPDKTFTVLETRESLGGTWDLFRYPGIRSDSDMFTLGYGFKPWTEPQAIASGPEIKHYLQEVADDFGVTERLRLGTRLCSASWSSVEKAWTLTIESDDRDETLRCRFLYLATGYYSYRGGYNPPLPGEQSFGGQMLHPQQWPDDLDYNDKKIAVVGSGATAVTLVPSLARDAAKVTMIQRSPGYVYIEPGVDPDTARLREELGPEAAFRQIRGRNLASQQENYAAARQSPQVFKKLIFDAIDEIVGEEVRKQHFTPAYDPWDQRVCVVPDADLFHAIREGRADVATGVIDRITRTGIAMQNGQHIEADIIVKATGLDIVLGGEADFDIDGDPVDFGRCWTYKGLAFSGVPNLLYGFGFVNASWTLRIELVNEFWCRILKHMDERGLTSVTPVPVAGQSMAELPYVSDVTSGYLQRAAGRLPLQSDREPWVNPQNYADTVRLLESIDDGVLRFDS</sequence>
<organism evidence="4 5">
    <name type="scientific">Nocardia rhizosphaerihabitans</name>
    <dbReference type="NCBI Taxonomy" id="1691570"/>
    <lineage>
        <taxon>Bacteria</taxon>
        <taxon>Bacillati</taxon>
        <taxon>Actinomycetota</taxon>
        <taxon>Actinomycetes</taxon>
        <taxon>Mycobacteriales</taxon>
        <taxon>Nocardiaceae</taxon>
        <taxon>Nocardia</taxon>
    </lineage>
</organism>
<dbReference type="PRINTS" id="PR00368">
    <property type="entry name" value="FADPNR"/>
</dbReference>
<dbReference type="EMBL" id="BMNE01000003">
    <property type="protein sequence ID" value="GGN78633.1"/>
    <property type="molecule type" value="Genomic_DNA"/>
</dbReference>
<evidence type="ECO:0000313" key="5">
    <source>
        <dbReference type="Proteomes" id="UP000658127"/>
    </source>
</evidence>